<dbReference type="EMBL" id="LVVM01003191">
    <property type="protein sequence ID" value="OJA15346.1"/>
    <property type="molecule type" value="Genomic_DNA"/>
</dbReference>
<organism evidence="2 3">
    <name type="scientific">Rhizopogon vesiculosus</name>
    <dbReference type="NCBI Taxonomy" id="180088"/>
    <lineage>
        <taxon>Eukaryota</taxon>
        <taxon>Fungi</taxon>
        <taxon>Dikarya</taxon>
        <taxon>Basidiomycota</taxon>
        <taxon>Agaricomycotina</taxon>
        <taxon>Agaricomycetes</taxon>
        <taxon>Agaricomycetidae</taxon>
        <taxon>Boletales</taxon>
        <taxon>Suillineae</taxon>
        <taxon>Rhizopogonaceae</taxon>
        <taxon>Rhizopogon</taxon>
    </lineage>
</organism>
<feature type="compositionally biased region" description="Polar residues" evidence="1">
    <location>
        <begin position="44"/>
        <end position="53"/>
    </location>
</feature>
<name>A0A1J8R0T9_9AGAM</name>
<feature type="compositionally biased region" description="Polar residues" evidence="1">
    <location>
        <begin position="1"/>
        <end position="23"/>
    </location>
</feature>
<feature type="region of interest" description="Disordered" evidence="1">
    <location>
        <begin position="1"/>
        <end position="167"/>
    </location>
</feature>
<reference evidence="2 3" key="1">
    <citation type="submission" date="2016-03" db="EMBL/GenBank/DDBJ databases">
        <title>Comparative genomics of the ectomycorrhizal sister species Rhizopogon vinicolor and Rhizopogon vesiculosus (Basidiomycota: Boletales) reveals a divergence of the mating type B locus.</title>
        <authorList>
            <person name="Mujic A.B."/>
            <person name="Kuo A."/>
            <person name="Tritt A."/>
            <person name="Lipzen A."/>
            <person name="Chen C."/>
            <person name="Johnson J."/>
            <person name="Sharma A."/>
            <person name="Barry K."/>
            <person name="Grigoriev I.V."/>
            <person name="Spatafora J.W."/>
        </authorList>
    </citation>
    <scope>NUCLEOTIDE SEQUENCE [LARGE SCALE GENOMIC DNA]</scope>
    <source>
        <strain evidence="2 3">AM-OR11-056</strain>
    </source>
</reference>
<feature type="compositionally biased region" description="Polar residues" evidence="1">
    <location>
        <begin position="110"/>
        <end position="120"/>
    </location>
</feature>
<gene>
    <name evidence="2" type="ORF">AZE42_07550</name>
</gene>
<evidence type="ECO:0000256" key="1">
    <source>
        <dbReference type="SAM" id="MobiDB-lite"/>
    </source>
</evidence>
<proteinExistence type="predicted"/>
<evidence type="ECO:0000313" key="2">
    <source>
        <dbReference type="EMBL" id="OJA15346.1"/>
    </source>
</evidence>
<feature type="compositionally biased region" description="Basic and acidic residues" evidence="1">
    <location>
        <begin position="221"/>
        <end position="233"/>
    </location>
</feature>
<sequence>MHNPPSSSSQPRPILKHQQTSPNYGRAIGSQERLHAVHFPPSPSLTRTYTAHPSSAYDRSPIVVAPNTCALPERGCPGRTYTLDGEPPVRSPPPSKRSQHGIHIHPRAVFNNQSPVSPSRLNGIDEGFQRIPRRPSPVQPPLTPDLSSESDESDGFNASLKPAPSIPWSHALGDPSVYLMTPPYDHYGYPNNSTNLHSTLSFLPYPPSPDGTHKVRRLRQRDRSRSRERERGSKYGAYAVDDEARDDPNYKPLTPYRGFATYALDGSEDSCLGGF</sequence>
<accession>A0A1J8R0T9</accession>
<dbReference type="Proteomes" id="UP000183567">
    <property type="component" value="Unassembled WGS sequence"/>
</dbReference>
<feature type="compositionally biased region" description="Pro residues" evidence="1">
    <location>
        <begin position="134"/>
        <end position="143"/>
    </location>
</feature>
<feature type="compositionally biased region" description="Basic residues" evidence="1">
    <location>
        <begin position="97"/>
        <end position="106"/>
    </location>
</feature>
<keyword evidence="3" id="KW-1185">Reference proteome</keyword>
<protein>
    <submittedName>
        <fullName evidence="2">Uncharacterized protein</fullName>
    </submittedName>
</protein>
<feature type="region of interest" description="Disordered" evidence="1">
    <location>
        <begin position="204"/>
        <end position="252"/>
    </location>
</feature>
<dbReference type="AlphaFoldDB" id="A0A1J8R0T9"/>
<evidence type="ECO:0000313" key="3">
    <source>
        <dbReference type="Proteomes" id="UP000183567"/>
    </source>
</evidence>
<comment type="caution">
    <text evidence="2">The sequence shown here is derived from an EMBL/GenBank/DDBJ whole genome shotgun (WGS) entry which is preliminary data.</text>
</comment>
<dbReference type="OrthoDB" id="3187054at2759"/>